<dbReference type="AlphaFoldDB" id="A0A7S4E5P8"/>
<reference evidence="2" key="1">
    <citation type="submission" date="2021-01" db="EMBL/GenBank/DDBJ databases">
        <authorList>
            <person name="Corre E."/>
            <person name="Pelletier E."/>
            <person name="Niang G."/>
            <person name="Scheremetjew M."/>
            <person name="Finn R."/>
            <person name="Kale V."/>
            <person name="Holt S."/>
            <person name="Cochrane G."/>
            <person name="Meng A."/>
            <person name="Brown T."/>
            <person name="Cohen L."/>
        </authorList>
    </citation>
    <scope>NUCLEOTIDE SEQUENCE</scope>
    <source>
        <strain evidence="2">CCMP1756</strain>
    </source>
</reference>
<dbReference type="EMBL" id="HBIW01007841">
    <property type="protein sequence ID" value="CAE0691174.1"/>
    <property type="molecule type" value="Transcribed_RNA"/>
</dbReference>
<reference evidence="3" key="2">
    <citation type="submission" date="2021-11" db="EMBL/GenBank/DDBJ databases">
        <authorList>
            <consortium name="Genoscope - CEA"/>
            <person name="William W."/>
        </authorList>
    </citation>
    <scope>NUCLEOTIDE SEQUENCE</scope>
</reference>
<organism evidence="2">
    <name type="scientific">Pelagomonas calceolata</name>
    <dbReference type="NCBI Taxonomy" id="35677"/>
    <lineage>
        <taxon>Eukaryota</taxon>
        <taxon>Sar</taxon>
        <taxon>Stramenopiles</taxon>
        <taxon>Ochrophyta</taxon>
        <taxon>Pelagophyceae</taxon>
        <taxon>Pelagomonadales</taxon>
        <taxon>Pelagomonadaceae</taxon>
        <taxon>Pelagomonas</taxon>
    </lineage>
</organism>
<sequence>MAPSEAALNRVLYVLLVVVGYLFVKEIQRAYERRQQALWDDRYIDAVRSSPEEWKLGWRLEDLESRLHSQRRVADALVEADGDVQHLVSAVSGHEEEYHTLECVSRLGKRVHVGPDEFRDMADRCHLFSGLDVKDAPAVGPHELFEVVPLDDDAVGLRALSNGKFARVRAPGDEAAWDAPWTVEFASPLPGLAERFQLRNVPKPSAQDDVVKAQDDPWSGVTTTETKAWAPSFRMLYSELMRGFIQCNGGGVSEPVRGFSGEAADESRVEFQFNLTRADAATMAKARELLRASKHAEELRAKADANRRARLLAASAERGEKFSLKPGERLPRRGPSALDSGSLKVAIVVPMTSRGTDMDGVEQSPLWFNLFASFVESVDWRKNRHTFHFYLGFDKGDDLYDTGDAWSEMRRAFRAHAKKALRWLGYGNFTVARVADGIDGSKPAVDLTLVHFSDTAGAPSQAVSQMARMAVGEGADYIYQLNDDTILVSKDWLTTYVKALENSELAPNLGVAGPLDTTNERILTHAFVHKTHVEIFDAFFPATFKNWWSDDWISQVYGRRATFARKDVVVTHNVQSQKTGAWNRYDVDHSAQHALHSEVQKGFVTINAWLRARDYPSMPLPSVCGYSPMMTRVYERLMKRGL</sequence>
<evidence type="ECO:0000313" key="2">
    <source>
        <dbReference type="EMBL" id="CAE0691174.1"/>
    </source>
</evidence>
<evidence type="ECO:0000313" key="3">
    <source>
        <dbReference type="EMBL" id="CAH0368086.1"/>
    </source>
</evidence>
<feature type="transmembrane region" description="Helical" evidence="1">
    <location>
        <begin position="6"/>
        <end position="24"/>
    </location>
</feature>
<dbReference type="EMBL" id="CAKKNE010000002">
    <property type="protein sequence ID" value="CAH0368086.1"/>
    <property type="molecule type" value="Genomic_DNA"/>
</dbReference>
<protein>
    <submittedName>
        <fullName evidence="2">Uncharacterized protein</fullName>
    </submittedName>
</protein>
<keyword evidence="1" id="KW-0812">Transmembrane</keyword>
<evidence type="ECO:0000256" key="1">
    <source>
        <dbReference type="SAM" id="Phobius"/>
    </source>
</evidence>
<dbReference type="OrthoDB" id="198066at2759"/>
<keyword evidence="4" id="KW-1185">Reference proteome</keyword>
<dbReference type="Proteomes" id="UP000789595">
    <property type="component" value="Unassembled WGS sequence"/>
</dbReference>
<dbReference type="SUPFAM" id="SSF53448">
    <property type="entry name" value="Nucleotide-diphospho-sugar transferases"/>
    <property type="match status" value="1"/>
</dbReference>
<accession>A0A7S4E5P8</accession>
<keyword evidence="1" id="KW-0472">Membrane</keyword>
<gene>
    <name evidence="2" type="ORF">PCAL00307_LOCUS6610</name>
    <name evidence="3" type="ORF">PECAL_2P11350</name>
</gene>
<keyword evidence="1" id="KW-1133">Transmembrane helix</keyword>
<dbReference type="InterPro" id="IPR029044">
    <property type="entry name" value="Nucleotide-diphossugar_trans"/>
</dbReference>
<name>A0A7S4E5P8_9STRA</name>
<proteinExistence type="predicted"/>
<evidence type="ECO:0000313" key="4">
    <source>
        <dbReference type="Proteomes" id="UP000789595"/>
    </source>
</evidence>